<feature type="region of interest" description="Disordered" evidence="6">
    <location>
        <begin position="438"/>
        <end position="462"/>
    </location>
</feature>
<evidence type="ECO:0000256" key="2">
    <source>
        <dbReference type="ARBA" id="ARBA00022491"/>
    </source>
</evidence>
<evidence type="ECO:0000256" key="1">
    <source>
        <dbReference type="ARBA" id="ARBA00004123"/>
    </source>
</evidence>
<comment type="subcellular location">
    <subcellularLocation>
        <location evidence="1">Nucleus</location>
    </subcellularLocation>
</comment>
<feature type="region of interest" description="Disordered" evidence="6">
    <location>
        <begin position="606"/>
        <end position="643"/>
    </location>
</feature>
<keyword evidence="5" id="KW-0539">Nucleus</keyword>
<feature type="compositionally biased region" description="Polar residues" evidence="6">
    <location>
        <begin position="1205"/>
        <end position="1219"/>
    </location>
</feature>
<feature type="compositionally biased region" description="Low complexity" evidence="6">
    <location>
        <begin position="627"/>
        <end position="641"/>
    </location>
</feature>
<feature type="compositionally biased region" description="Polar residues" evidence="6">
    <location>
        <begin position="976"/>
        <end position="988"/>
    </location>
</feature>
<feature type="compositionally biased region" description="Polar residues" evidence="6">
    <location>
        <begin position="438"/>
        <end position="451"/>
    </location>
</feature>
<dbReference type="OrthoDB" id="1363at2759"/>
<keyword evidence="8" id="KW-1185">Reference proteome</keyword>
<evidence type="ECO:0000256" key="3">
    <source>
        <dbReference type="ARBA" id="ARBA00023015"/>
    </source>
</evidence>
<feature type="compositionally biased region" description="Polar residues" evidence="6">
    <location>
        <begin position="1150"/>
        <end position="1170"/>
    </location>
</feature>
<gene>
    <name evidence="7" type="ORF">AYI70_g10078</name>
</gene>
<proteinExistence type="predicted"/>
<feature type="compositionally biased region" description="Basic and acidic residues" evidence="6">
    <location>
        <begin position="952"/>
        <end position="966"/>
    </location>
</feature>
<keyword evidence="3" id="KW-0805">Transcription regulation</keyword>
<evidence type="ECO:0000256" key="4">
    <source>
        <dbReference type="ARBA" id="ARBA00023163"/>
    </source>
</evidence>
<dbReference type="InterPro" id="IPR013907">
    <property type="entry name" value="Sds3"/>
</dbReference>
<accession>A0A1R1X868</accession>
<reference evidence="7 8" key="1">
    <citation type="submission" date="2017-01" db="EMBL/GenBank/DDBJ databases">
        <authorList>
            <person name="Mah S.A."/>
            <person name="Swanson W.J."/>
            <person name="Moy G.W."/>
            <person name="Vacquier V.D."/>
        </authorList>
    </citation>
    <scope>NUCLEOTIDE SEQUENCE [LARGE SCALE GENOMIC DNA]</scope>
    <source>
        <strain evidence="7 8">GSMNP</strain>
    </source>
</reference>
<name>A0A1R1X868_9FUNG</name>
<feature type="region of interest" description="Disordered" evidence="6">
    <location>
        <begin position="762"/>
        <end position="798"/>
    </location>
</feature>
<evidence type="ECO:0000313" key="8">
    <source>
        <dbReference type="Proteomes" id="UP000187283"/>
    </source>
</evidence>
<dbReference type="GO" id="GO:0005654">
    <property type="term" value="C:nucleoplasm"/>
    <property type="evidence" value="ECO:0007669"/>
    <property type="project" value="UniProtKB-ARBA"/>
</dbReference>
<feature type="region of interest" description="Disordered" evidence="6">
    <location>
        <begin position="1205"/>
        <end position="1269"/>
    </location>
</feature>
<feature type="region of interest" description="Disordered" evidence="6">
    <location>
        <begin position="896"/>
        <end position="989"/>
    </location>
</feature>
<evidence type="ECO:0000313" key="7">
    <source>
        <dbReference type="EMBL" id="OMJ10834.1"/>
    </source>
</evidence>
<feature type="compositionally biased region" description="Polar residues" evidence="6">
    <location>
        <begin position="1107"/>
        <end position="1121"/>
    </location>
</feature>
<evidence type="ECO:0000256" key="5">
    <source>
        <dbReference type="ARBA" id="ARBA00023242"/>
    </source>
</evidence>
<feature type="compositionally biased region" description="Low complexity" evidence="6">
    <location>
        <begin position="452"/>
        <end position="462"/>
    </location>
</feature>
<dbReference type="Proteomes" id="UP000187283">
    <property type="component" value="Unassembled WGS sequence"/>
</dbReference>
<protein>
    <submittedName>
        <fullName evidence="7">Uncharacterized protein</fullName>
    </submittedName>
</protein>
<feature type="compositionally biased region" description="Basic and acidic residues" evidence="6">
    <location>
        <begin position="1130"/>
        <end position="1144"/>
    </location>
</feature>
<feature type="compositionally biased region" description="Low complexity" evidence="6">
    <location>
        <begin position="1220"/>
        <end position="1243"/>
    </location>
</feature>
<feature type="region of interest" description="Disordered" evidence="6">
    <location>
        <begin position="1107"/>
        <end position="1172"/>
    </location>
</feature>
<feature type="compositionally biased region" description="Polar residues" evidence="6">
    <location>
        <begin position="896"/>
        <end position="942"/>
    </location>
</feature>
<keyword evidence="2" id="KW-0678">Repressor</keyword>
<feature type="compositionally biased region" description="Polar residues" evidence="6">
    <location>
        <begin position="771"/>
        <end position="798"/>
    </location>
</feature>
<sequence>MEINLEYEEYFKTEVFYNDSENDEADYWLSVETSFDKCKNPEIIEKKKIYSYGKAKLNDIRARFEKTKIKLYNIKQRQLDEELKDINNATHPNSILISEKLDEICKKELDRLSLLNTYTLEFEQTHLAAMKRTIGNTFIANKCKVRQSLISSCMQRLFDLETSFRASLNSIHTQQSISTNSLLLNSPPQSNYYADQPLPLLDATSSIVRPRSADSDSLRSKKKLKSNSSDITFTNDLNYDNFISLKCLNNLSTDSDLDLIKLSSQPTTVKSPIPQSNYSLNNADLNIKSSDDDFCPQNNANTHAPFASNDFSQNDDILTSSPHIPLKSISMAAYALSNQIDFSDQNPFPKQQVKPDIVALNSTNHITPNTIKPLPNIKPSQPTPDTILATDSLIPNKNSTSSLPLNAKFSNFIPLPTSNNSVEFPRIPDNAHINIQTSNSYHNGTNPKNLISSSTSSSANSSYTKLKLRNNPSIRPLSDKISQSSNFASNLLSNSPKNSTIPLAELNPIGHNTSMSNNLNNSNFTPMQTFPPSYKKDLTIPPPEPIAPTAYNNPPQHAAKFKKFPDTPSEFLAPKTDLKVPYSPIKVDTTSQTNSNTSTYIPEYFPSRLHSGKSSSTPQKTAPKIPTTATSTSNTSSSWNNKDFSTKNRKISFVSPDKLNHEHFLPPAGNFNPPTNKLPSLVQPINNSKKVIDQIDYLPDTSDIKYDTHPYNGNNITQNNRIRTDSDRKNFSENKIETQIYSGQSYVVEENNEINSRSRMHFDYSDDSNKLPKNSNETGTQSAYNSGPLNNRDNFSIPKNPNADGYGPRIHTANSSEFANFKEKIPEFRSSIDIRNNSRTVKNANYSRNTSITAESTNFYDKSNDHYNCITTDIPRSHSESIGKFSLEPDTKLYKSDTNSFRNRSVEKTNSMAQNRQHYSQNSKNENKNMINRYSQQNSYQNDPRPLPSQKSHFERDFDTKSRLSDKLPSAYQDYPANSNGHNSNAENPVSFKVSEYGYSDKANKRPVPPVTAQAPILNPIKFSTAPSISNITLPPINSMDINYKFSQSPKTRIPAIVDTIYENQNDCRFHDDSKGAIPPLKQSSVSLVSESGGDYDQIKFRLQSNDISGKSRNNHQSGRKISSYDDFTTVEKRAPLIKDHDSTDYPIYNKSNSPLPNRHNQQIQNSTRSQIDHRVDNSHVSTNRQSAQFHQPQENYYHRHHYSNQNQNEHQARNQTQHQSQNRNLPQNQNQNQSQYQSQKNSKTLFNDSIDRGNKFSQPQSDAFPQKTISSNYSKSDVVAPNLFNQNSLPNQTLQPNSQNKRRLDYDHAFESNKFYAPETNVLPPISLINISNHQPEDSKIQRNKYHNSNSDYFYS</sequence>
<feature type="compositionally biased region" description="Polar residues" evidence="6">
    <location>
        <begin position="1256"/>
        <end position="1269"/>
    </location>
</feature>
<organism evidence="7 8">
    <name type="scientific">Smittium culicis</name>
    <dbReference type="NCBI Taxonomy" id="133412"/>
    <lineage>
        <taxon>Eukaryota</taxon>
        <taxon>Fungi</taxon>
        <taxon>Fungi incertae sedis</taxon>
        <taxon>Zoopagomycota</taxon>
        <taxon>Kickxellomycotina</taxon>
        <taxon>Harpellomycetes</taxon>
        <taxon>Harpellales</taxon>
        <taxon>Legeriomycetaceae</taxon>
        <taxon>Smittium</taxon>
    </lineage>
</organism>
<comment type="caution">
    <text evidence="7">The sequence shown here is derived from an EMBL/GenBank/DDBJ whole genome shotgun (WGS) entry which is preliminary data.</text>
</comment>
<dbReference type="Pfam" id="PF08598">
    <property type="entry name" value="Sds3"/>
    <property type="match status" value="1"/>
</dbReference>
<dbReference type="EMBL" id="LSSN01004815">
    <property type="protein sequence ID" value="OMJ10834.1"/>
    <property type="molecule type" value="Genomic_DNA"/>
</dbReference>
<keyword evidence="4" id="KW-0804">Transcription</keyword>
<dbReference type="GO" id="GO:0010468">
    <property type="term" value="P:regulation of gene expression"/>
    <property type="evidence" value="ECO:0007669"/>
    <property type="project" value="UniProtKB-ARBA"/>
</dbReference>
<evidence type="ECO:0000256" key="6">
    <source>
        <dbReference type="SAM" id="MobiDB-lite"/>
    </source>
</evidence>